<organism evidence="1 2">
    <name type="scientific">Apiosordaria backusii</name>
    <dbReference type="NCBI Taxonomy" id="314023"/>
    <lineage>
        <taxon>Eukaryota</taxon>
        <taxon>Fungi</taxon>
        <taxon>Dikarya</taxon>
        <taxon>Ascomycota</taxon>
        <taxon>Pezizomycotina</taxon>
        <taxon>Sordariomycetes</taxon>
        <taxon>Sordariomycetidae</taxon>
        <taxon>Sordariales</taxon>
        <taxon>Lasiosphaeriaceae</taxon>
        <taxon>Apiosordaria</taxon>
    </lineage>
</organism>
<keyword evidence="2" id="KW-1185">Reference proteome</keyword>
<evidence type="ECO:0000313" key="1">
    <source>
        <dbReference type="EMBL" id="KAK0739321.1"/>
    </source>
</evidence>
<dbReference type="Proteomes" id="UP001172159">
    <property type="component" value="Unassembled WGS sequence"/>
</dbReference>
<reference evidence="1" key="1">
    <citation type="submission" date="2023-06" db="EMBL/GenBank/DDBJ databases">
        <title>Genome-scale phylogeny and comparative genomics of the fungal order Sordariales.</title>
        <authorList>
            <consortium name="Lawrence Berkeley National Laboratory"/>
            <person name="Hensen N."/>
            <person name="Bonometti L."/>
            <person name="Westerberg I."/>
            <person name="Brannstrom I.O."/>
            <person name="Guillou S."/>
            <person name="Cros-Aarteil S."/>
            <person name="Calhoun S."/>
            <person name="Haridas S."/>
            <person name="Kuo A."/>
            <person name="Mondo S."/>
            <person name="Pangilinan J."/>
            <person name="Riley R."/>
            <person name="Labutti K."/>
            <person name="Andreopoulos B."/>
            <person name="Lipzen A."/>
            <person name="Chen C."/>
            <person name="Yanf M."/>
            <person name="Daum C."/>
            <person name="Ng V."/>
            <person name="Clum A."/>
            <person name="Steindorff A."/>
            <person name="Ohm R."/>
            <person name="Martin F."/>
            <person name="Silar P."/>
            <person name="Natvig D."/>
            <person name="Lalanne C."/>
            <person name="Gautier V."/>
            <person name="Ament-Velasquez S.L."/>
            <person name="Kruys A."/>
            <person name="Hutchinson M.I."/>
            <person name="Powell A.J."/>
            <person name="Barry K."/>
            <person name="Miller A.N."/>
            <person name="Grigoriev I.V."/>
            <person name="Debuchy R."/>
            <person name="Gladieux P."/>
            <person name="Thoren M.H."/>
            <person name="Johannesson H."/>
        </authorList>
    </citation>
    <scope>NUCLEOTIDE SEQUENCE</scope>
    <source>
        <strain evidence="1">CBS 540.89</strain>
    </source>
</reference>
<evidence type="ECO:0000313" key="2">
    <source>
        <dbReference type="Proteomes" id="UP001172159"/>
    </source>
</evidence>
<comment type="caution">
    <text evidence="1">The sequence shown here is derived from an EMBL/GenBank/DDBJ whole genome shotgun (WGS) entry which is preliminary data.</text>
</comment>
<protein>
    <submittedName>
        <fullName evidence="1">Uncharacterized protein</fullName>
    </submittedName>
</protein>
<dbReference type="EMBL" id="JAUKTV010000004">
    <property type="protein sequence ID" value="KAK0739321.1"/>
    <property type="molecule type" value="Genomic_DNA"/>
</dbReference>
<accession>A0AA40BS30</accession>
<gene>
    <name evidence="1" type="ORF">B0T21DRAFT_140501</name>
</gene>
<dbReference type="AlphaFoldDB" id="A0AA40BS30"/>
<name>A0AA40BS30_9PEZI</name>
<sequence>MTIPTLRARLAQRFRTLSLLASYFVAFHHLDCGSFFVYRFRYSEGFVSCSGPGKGFNNNSLFSYPDSTFFFFFFSPRASREHHRVWNFLCGGPVLATGEAMNGEAQEADLSGTEVLILGHFLALRITGKAESGNLELIWESADSKGRGIC</sequence>
<proteinExistence type="predicted"/>